<dbReference type="InterPro" id="IPR001173">
    <property type="entry name" value="Glyco_trans_2-like"/>
</dbReference>
<protein>
    <submittedName>
        <fullName evidence="2">Glycosyl transferase family 2</fullName>
    </submittedName>
</protein>
<feature type="domain" description="Glycosyltransferase 2-like" evidence="1">
    <location>
        <begin position="5"/>
        <end position="134"/>
    </location>
</feature>
<dbReference type="STRING" id="1299341.SAMN05444005_101338"/>
<dbReference type="RefSeq" id="WP_091464308.1">
    <property type="nucleotide sequence ID" value="NZ_FOEI01000001.1"/>
</dbReference>
<dbReference type="PANTHER" id="PTHR22916">
    <property type="entry name" value="GLYCOSYLTRANSFERASE"/>
    <property type="match status" value="1"/>
</dbReference>
<evidence type="ECO:0000259" key="1">
    <source>
        <dbReference type="Pfam" id="PF00535"/>
    </source>
</evidence>
<keyword evidence="2" id="KW-0808">Transferase</keyword>
<dbReference type="Pfam" id="PF00535">
    <property type="entry name" value="Glycos_transf_2"/>
    <property type="match status" value="1"/>
</dbReference>
<dbReference type="Gene3D" id="3.90.550.10">
    <property type="entry name" value="Spore Coat Polysaccharide Biosynthesis Protein SpsA, Chain A"/>
    <property type="match status" value="1"/>
</dbReference>
<dbReference type="GO" id="GO:0016758">
    <property type="term" value="F:hexosyltransferase activity"/>
    <property type="evidence" value="ECO:0007669"/>
    <property type="project" value="UniProtKB-ARBA"/>
</dbReference>
<reference evidence="2 3" key="1">
    <citation type="submission" date="2016-10" db="EMBL/GenBank/DDBJ databases">
        <authorList>
            <person name="de Groot N.N."/>
        </authorList>
    </citation>
    <scope>NUCLEOTIDE SEQUENCE [LARGE SCALE GENOMIC DNA]</scope>
    <source>
        <strain evidence="2 3">DSM 27078</strain>
    </source>
</reference>
<dbReference type="Proteomes" id="UP000198648">
    <property type="component" value="Unassembled WGS sequence"/>
</dbReference>
<sequence>MHKLTVVTPVYNGEKFLEETIESVLNQTFKDFKYIILNDNSTDSSLSIIEKYQAKDDRIIVVNKEQNVGPANLRNEGIAMAETDFVALIDADDIAMPTRFEKQIKVMEANDKLGLCGTWFTIFGDKKEKVIRHSVTHDELKVQMLNNCGIGNPTVMLRKSLLGDLKFENQFVPAEDYGMFCEFINKAEFYNIPESLLRYRWHPNNISQTKEENLRKSEVIIKKRQLENLGITADNTNFQFYINAVSLKRKLSVEETKETINAAKILKVNNLKLQYCNQQLLENHIDRTILRTIRNVKNYDFNYIKYLKNESGYYSKIKFLDKVMLFFKAIL</sequence>
<dbReference type="OrthoDB" id="9815829at2"/>
<evidence type="ECO:0000313" key="2">
    <source>
        <dbReference type="EMBL" id="SEP56851.1"/>
    </source>
</evidence>
<accession>A0A1H8YXR4</accession>
<dbReference type="SUPFAM" id="SSF53448">
    <property type="entry name" value="Nucleotide-diphospho-sugar transferases"/>
    <property type="match status" value="1"/>
</dbReference>
<evidence type="ECO:0000313" key="3">
    <source>
        <dbReference type="Proteomes" id="UP000198648"/>
    </source>
</evidence>
<name>A0A1H8YXR4_9FLAO</name>
<gene>
    <name evidence="2" type="ORF">SAMN05444005_101338</name>
</gene>
<dbReference type="AlphaFoldDB" id="A0A1H8YXR4"/>
<proteinExistence type="predicted"/>
<dbReference type="PANTHER" id="PTHR22916:SF3">
    <property type="entry name" value="UDP-GLCNAC:BETAGAL BETA-1,3-N-ACETYLGLUCOSAMINYLTRANSFERASE-LIKE PROTEIN 1"/>
    <property type="match status" value="1"/>
</dbReference>
<dbReference type="InterPro" id="IPR029044">
    <property type="entry name" value="Nucleotide-diphossugar_trans"/>
</dbReference>
<dbReference type="EMBL" id="FOEI01000001">
    <property type="protein sequence ID" value="SEP56851.1"/>
    <property type="molecule type" value="Genomic_DNA"/>
</dbReference>
<dbReference type="CDD" id="cd00761">
    <property type="entry name" value="Glyco_tranf_GTA_type"/>
    <property type="match status" value="1"/>
</dbReference>
<organism evidence="2 3">
    <name type="scientific">Flavobacterium urocaniciphilum</name>
    <dbReference type="NCBI Taxonomy" id="1299341"/>
    <lineage>
        <taxon>Bacteria</taxon>
        <taxon>Pseudomonadati</taxon>
        <taxon>Bacteroidota</taxon>
        <taxon>Flavobacteriia</taxon>
        <taxon>Flavobacteriales</taxon>
        <taxon>Flavobacteriaceae</taxon>
        <taxon>Flavobacterium</taxon>
    </lineage>
</organism>
<keyword evidence="3" id="KW-1185">Reference proteome</keyword>